<evidence type="ECO:0000313" key="2">
    <source>
        <dbReference type="EMBL" id="ORY53220.1"/>
    </source>
</evidence>
<comment type="caution">
    <text evidence="2">The sequence shown here is derived from an EMBL/GenBank/DDBJ whole genome shotgun (WGS) entry which is preliminary data.</text>
</comment>
<feature type="compositionally biased region" description="Polar residues" evidence="1">
    <location>
        <begin position="161"/>
        <end position="185"/>
    </location>
</feature>
<evidence type="ECO:0000313" key="3">
    <source>
        <dbReference type="Proteomes" id="UP000193642"/>
    </source>
</evidence>
<protein>
    <submittedName>
        <fullName evidence="2">Uncharacterized protein</fullName>
    </submittedName>
</protein>
<feature type="region of interest" description="Disordered" evidence="1">
    <location>
        <begin position="146"/>
        <end position="185"/>
    </location>
</feature>
<dbReference type="EMBL" id="MCGO01000002">
    <property type="protein sequence ID" value="ORY53220.1"/>
    <property type="molecule type" value="Genomic_DNA"/>
</dbReference>
<evidence type="ECO:0000256" key="1">
    <source>
        <dbReference type="SAM" id="MobiDB-lite"/>
    </source>
</evidence>
<gene>
    <name evidence="2" type="ORF">BCR33DRAFT_761461</name>
</gene>
<dbReference type="OrthoDB" id="2123776at2759"/>
<proteinExistence type="predicted"/>
<organism evidence="2 3">
    <name type="scientific">Rhizoclosmatium globosum</name>
    <dbReference type="NCBI Taxonomy" id="329046"/>
    <lineage>
        <taxon>Eukaryota</taxon>
        <taxon>Fungi</taxon>
        <taxon>Fungi incertae sedis</taxon>
        <taxon>Chytridiomycota</taxon>
        <taxon>Chytridiomycota incertae sedis</taxon>
        <taxon>Chytridiomycetes</taxon>
        <taxon>Chytridiales</taxon>
        <taxon>Chytriomycetaceae</taxon>
        <taxon>Rhizoclosmatium</taxon>
    </lineage>
</organism>
<sequence>MPQRRLIYALCGHVFSPSAPPPHGGPRLKPGYINYGGQTPKDLLEYMVASSYEMYWYCKDKKVLEFIVMSVNKVLAMQFRGQKDAIDERLLQGLKRAGHIDWHGAAIIPEYLSHCPPDQVASGAHVVEFTPQRRLVLEEQNQGATWGVTPSTKAQARKRGSMSQSYYETQGSGSRTRTQNNNSHR</sequence>
<accession>A0A1Y2D1T4</accession>
<reference evidence="2 3" key="1">
    <citation type="submission" date="2016-07" db="EMBL/GenBank/DDBJ databases">
        <title>Pervasive Adenine N6-methylation of Active Genes in Fungi.</title>
        <authorList>
            <consortium name="DOE Joint Genome Institute"/>
            <person name="Mondo S.J."/>
            <person name="Dannebaum R.O."/>
            <person name="Kuo R.C."/>
            <person name="Labutti K."/>
            <person name="Haridas S."/>
            <person name="Kuo A."/>
            <person name="Salamov A."/>
            <person name="Ahrendt S.R."/>
            <person name="Lipzen A."/>
            <person name="Sullivan W."/>
            <person name="Andreopoulos W.B."/>
            <person name="Clum A."/>
            <person name="Lindquist E."/>
            <person name="Daum C."/>
            <person name="Ramamoorthy G.K."/>
            <person name="Gryganskyi A."/>
            <person name="Culley D."/>
            <person name="Magnuson J.K."/>
            <person name="James T.Y."/>
            <person name="O'Malley M.A."/>
            <person name="Stajich J.E."/>
            <person name="Spatafora J.W."/>
            <person name="Visel A."/>
            <person name="Grigoriev I.V."/>
        </authorList>
    </citation>
    <scope>NUCLEOTIDE SEQUENCE [LARGE SCALE GENOMIC DNA]</scope>
    <source>
        <strain evidence="2 3">JEL800</strain>
    </source>
</reference>
<keyword evidence="3" id="KW-1185">Reference proteome</keyword>
<dbReference type="AlphaFoldDB" id="A0A1Y2D1T4"/>
<dbReference type="Proteomes" id="UP000193642">
    <property type="component" value="Unassembled WGS sequence"/>
</dbReference>
<name>A0A1Y2D1T4_9FUNG</name>